<organism evidence="2 3">
    <name type="scientific">Schizophyllum amplum</name>
    <dbReference type="NCBI Taxonomy" id="97359"/>
    <lineage>
        <taxon>Eukaryota</taxon>
        <taxon>Fungi</taxon>
        <taxon>Dikarya</taxon>
        <taxon>Basidiomycota</taxon>
        <taxon>Agaricomycotina</taxon>
        <taxon>Agaricomycetes</taxon>
        <taxon>Agaricomycetidae</taxon>
        <taxon>Agaricales</taxon>
        <taxon>Schizophyllaceae</taxon>
        <taxon>Schizophyllum</taxon>
    </lineage>
</organism>
<comment type="caution">
    <text evidence="2">The sequence shown here is derived from an EMBL/GenBank/DDBJ whole genome shotgun (WGS) entry which is preliminary data.</text>
</comment>
<keyword evidence="3" id="KW-1185">Reference proteome</keyword>
<dbReference type="GO" id="GO:0006629">
    <property type="term" value="P:lipid metabolic process"/>
    <property type="evidence" value="ECO:0007669"/>
    <property type="project" value="InterPro"/>
</dbReference>
<feature type="domain" description="GP-PDE" evidence="1">
    <location>
        <begin position="6"/>
        <end position="249"/>
    </location>
</feature>
<dbReference type="InterPro" id="IPR030395">
    <property type="entry name" value="GP_PDE_dom"/>
</dbReference>
<dbReference type="STRING" id="97359.A0A550CHN3"/>
<dbReference type="OrthoDB" id="1058301at2759"/>
<proteinExistence type="predicted"/>
<dbReference type="PROSITE" id="PS51704">
    <property type="entry name" value="GP_PDE"/>
    <property type="match status" value="1"/>
</dbReference>
<dbReference type="PANTHER" id="PTHR43805">
    <property type="entry name" value="GLYCEROPHOSPHORYL DIESTER PHOSPHODIESTERASE"/>
    <property type="match status" value="1"/>
</dbReference>
<dbReference type="EMBL" id="VDMD01000007">
    <property type="protein sequence ID" value="TRM64308.1"/>
    <property type="molecule type" value="Genomic_DNA"/>
</dbReference>
<dbReference type="PANTHER" id="PTHR43805:SF1">
    <property type="entry name" value="GP-PDE DOMAIN-CONTAINING PROTEIN"/>
    <property type="match status" value="1"/>
</dbReference>
<sequence>MAQKLPECWGHRGASARFPENTMASFEAAIRDGVDGLESDVHVSKDRVVLMFHDPTLDRTTDQTGAIKERNWYGADGMEHVRTKKEPQQAIPTFAEMLDLLMKPENQHVIFNVDVKPNNDPAVLFPLLHRLISSHTDWETLLAPRLILGLWHPRFIPFAREILPRCRRSYLGISVTDARTYFWDNVDTISLMFASLVSNGGRAFVDKAHAAGKRVMVWTVNEPDAMLEAISWGLDVIMTDKTYLLIDLKKSLEADYDKVMSQRVQIPAWKSTLVYTPGIMLASYILRRLRLEKLAGPFDGSLETPVPPELIPGEKSLEQVPPEHDALAGNPLANTTVPSNALLEAASG</sequence>
<dbReference type="AlphaFoldDB" id="A0A550CHN3"/>
<dbReference type="SUPFAM" id="SSF51695">
    <property type="entry name" value="PLC-like phosphodiesterases"/>
    <property type="match status" value="1"/>
</dbReference>
<dbReference type="Gene3D" id="3.20.20.190">
    <property type="entry name" value="Phosphatidylinositol (PI) phosphodiesterase"/>
    <property type="match status" value="1"/>
</dbReference>
<dbReference type="GO" id="GO:0008081">
    <property type="term" value="F:phosphoric diester hydrolase activity"/>
    <property type="evidence" value="ECO:0007669"/>
    <property type="project" value="InterPro"/>
</dbReference>
<evidence type="ECO:0000313" key="3">
    <source>
        <dbReference type="Proteomes" id="UP000320762"/>
    </source>
</evidence>
<dbReference type="Proteomes" id="UP000320762">
    <property type="component" value="Unassembled WGS sequence"/>
</dbReference>
<gene>
    <name evidence="2" type="ORF">BD626DRAFT_455554</name>
</gene>
<evidence type="ECO:0000259" key="1">
    <source>
        <dbReference type="PROSITE" id="PS51704"/>
    </source>
</evidence>
<accession>A0A550CHN3</accession>
<name>A0A550CHN3_9AGAR</name>
<evidence type="ECO:0000313" key="2">
    <source>
        <dbReference type="EMBL" id="TRM64308.1"/>
    </source>
</evidence>
<protein>
    <submittedName>
        <fullName evidence="2">PLC-like phosphodiesterase</fullName>
    </submittedName>
</protein>
<dbReference type="CDD" id="cd08570">
    <property type="entry name" value="GDPD_YPL206cp_fungi"/>
    <property type="match status" value="1"/>
</dbReference>
<reference evidence="2 3" key="1">
    <citation type="journal article" date="2019" name="New Phytol.">
        <title>Comparative genomics reveals unique wood-decay strategies and fruiting body development in the Schizophyllaceae.</title>
        <authorList>
            <person name="Almasi E."/>
            <person name="Sahu N."/>
            <person name="Krizsan K."/>
            <person name="Balint B."/>
            <person name="Kovacs G.M."/>
            <person name="Kiss B."/>
            <person name="Cseklye J."/>
            <person name="Drula E."/>
            <person name="Henrissat B."/>
            <person name="Nagy I."/>
            <person name="Chovatia M."/>
            <person name="Adam C."/>
            <person name="LaButti K."/>
            <person name="Lipzen A."/>
            <person name="Riley R."/>
            <person name="Grigoriev I.V."/>
            <person name="Nagy L.G."/>
        </authorList>
    </citation>
    <scope>NUCLEOTIDE SEQUENCE [LARGE SCALE GENOMIC DNA]</scope>
    <source>
        <strain evidence="2 3">NL-1724</strain>
    </source>
</reference>
<dbReference type="InterPro" id="IPR017946">
    <property type="entry name" value="PLC-like_Pdiesterase_TIM-brl"/>
</dbReference>
<dbReference type="Pfam" id="PF03009">
    <property type="entry name" value="GDPD"/>
    <property type="match status" value="1"/>
</dbReference>